<dbReference type="EMBL" id="VBTY01000055">
    <property type="protein sequence ID" value="MDG3494608.1"/>
    <property type="molecule type" value="Genomic_DNA"/>
</dbReference>
<dbReference type="PROSITE" id="PS50995">
    <property type="entry name" value="HTH_MARR_2"/>
    <property type="match status" value="1"/>
</dbReference>
<gene>
    <name evidence="2" type="ORF">FEV09_08545</name>
</gene>
<dbReference type="SMART" id="SM00347">
    <property type="entry name" value="HTH_MARR"/>
    <property type="match status" value="1"/>
</dbReference>
<dbReference type="InterPro" id="IPR036388">
    <property type="entry name" value="WH-like_DNA-bd_sf"/>
</dbReference>
<dbReference type="AlphaFoldDB" id="A0A9X4RHA0"/>
<dbReference type="RefSeq" id="WP_009626691.1">
    <property type="nucleotide sequence ID" value="NZ_VBTY01000055.1"/>
</dbReference>
<evidence type="ECO:0000313" key="3">
    <source>
        <dbReference type="Proteomes" id="UP001152872"/>
    </source>
</evidence>
<evidence type="ECO:0000259" key="1">
    <source>
        <dbReference type="PROSITE" id="PS50995"/>
    </source>
</evidence>
<dbReference type="PANTHER" id="PTHR33164:SF57">
    <property type="entry name" value="MARR-FAMILY TRANSCRIPTIONAL REGULATOR"/>
    <property type="match status" value="1"/>
</dbReference>
<proteinExistence type="predicted"/>
<dbReference type="GO" id="GO:0006950">
    <property type="term" value="P:response to stress"/>
    <property type="evidence" value="ECO:0007669"/>
    <property type="project" value="TreeGrafter"/>
</dbReference>
<dbReference type="PANTHER" id="PTHR33164">
    <property type="entry name" value="TRANSCRIPTIONAL REGULATOR, MARR FAMILY"/>
    <property type="match status" value="1"/>
</dbReference>
<dbReference type="GO" id="GO:0003700">
    <property type="term" value="F:DNA-binding transcription factor activity"/>
    <property type="evidence" value="ECO:0007669"/>
    <property type="project" value="InterPro"/>
</dbReference>
<comment type="caution">
    <text evidence="2">The sequence shown here is derived from an EMBL/GenBank/DDBJ whole genome shotgun (WGS) entry which is preliminary data.</text>
</comment>
<protein>
    <submittedName>
        <fullName evidence="2">MarR family transcriptional regulator</fullName>
    </submittedName>
</protein>
<sequence>MDTSPTANSSLSSSIGSSIGSSIASSRISHHICANRILDVVPAVMRCIHAEVRQQKSTCLTIPQLRSLDFLKTNAGVSLAELADYLGISSASASTMIERLVQKELVTRTVDPNLKRQVILNLTASGEEHLQQVLQETSDRLADKLEQITLEQILQLINGLGELHQIFMGCGVDPRVVSPIRRISSR</sequence>
<organism evidence="2 3">
    <name type="scientific">Pseudanabaena catenata USMAC16</name>
    <dbReference type="NCBI Taxonomy" id="1855837"/>
    <lineage>
        <taxon>Bacteria</taxon>
        <taxon>Bacillati</taxon>
        <taxon>Cyanobacteriota</taxon>
        <taxon>Cyanophyceae</taxon>
        <taxon>Pseudanabaenales</taxon>
        <taxon>Pseudanabaenaceae</taxon>
        <taxon>Pseudanabaena</taxon>
    </lineage>
</organism>
<dbReference type="InterPro" id="IPR036390">
    <property type="entry name" value="WH_DNA-bd_sf"/>
</dbReference>
<keyword evidence="3" id="KW-1185">Reference proteome</keyword>
<accession>A0A9X4RHA0</accession>
<reference evidence="2" key="1">
    <citation type="submission" date="2019-05" db="EMBL/GenBank/DDBJ databases">
        <title>Whole genome sequencing of Pseudanabaena catenata USMAC16.</title>
        <authorList>
            <person name="Khan Z."/>
            <person name="Omar W.M."/>
            <person name="Convey P."/>
            <person name="Merican F."/>
            <person name="Najimudin N."/>
        </authorList>
    </citation>
    <scope>NUCLEOTIDE SEQUENCE</scope>
    <source>
        <strain evidence="2">USMAC16</strain>
    </source>
</reference>
<name>A0A9X4RHA0_9CYAN</name>
<evidence type="ECO:0000313" key="2">
    <source>
        <dbReference type="EMBL" id="MDG3494608.1"/>
    </source>
</evidence>
<dbReference type="Gene3D" id="1.10.10.10">
    <property type="entry name" value="Winged helix-like DNA-binding domain superfamily/Winged helix DNA-binding domain"/>
    <property type="match status" value="1"/>
</dbReference>
<feature type="domain" description="HTH marR-type" evidence="1">
    <location>
        <begin position="34"/>
        <end position="165"/>
    </location>
</feature>
<dbReference type="SUPFAM" id="SSF46785">
    <property type="entry name" value="Winged helix' DNA-binding domain"/>
    <property type="match status" value="1"/>
</dbReference>
<dbReference type="InterPro" id="IPR000835">
    <property type="entry name" value="HTH_MarR-typ"/>
</dbReference>
<dbReference type="Pfam" id="PF12802">
    <property type="entry name" value="MarR_2"/>
    <property type="match status" value="1"/>
</dbReference>
<dbReference type="Proteomes" id="UP001152872">
    <property type="component" value="Unassembled WGS sequence"/>
</dbReference>
<dbReference type="InterPro" id="IPR039422">
    <property type="entry name" value="MarR/SlyA-like"/>
</dbReference>